<feature type="repeat" description="ANK" evidence="3">
    <location>
        <begin position="182"/>
        <end position="214"/>
    </location>
</feature>
<dbReference type="SMART" id="SM00248">
    <property type="entry name" value="ANK"/>
    <property type="match status" value="5"/>
</dbReference>
<keyword evidence="2 3" id="KW-0040">ANK repeat</keyword>
<organism evidence="4 5">
    <name type="scientific">Cupriavidus respiraculi</name>
    <dbReference type="NCBI Taxonomy" id="195930"/>
    <lineage>
        <taxon>Bacteria</taxon>
        <taxon>Pseudomonadati</taxon>
        <taxon>Pseudomonadota</taxon>
        <taxon>Betaproteobacteria</taxon>
        <taxon>Burkholderiales</taxon>
        <taxon>Burkholderiaceae</taxon>
        <taxon>Cupriavidus</taxon>
    </lineage>
</organism>
<evidence type="ECO:0000313" key="5">
    <source>
        <dbReference type="Proteomes" id="UP000721236"/>
    </source>
</evidence>
<dbReference type="SUPFAM" id="SSF48403">
    <property type="entry name" value="Ankyrin repeat"/>
    <property type="match status" value="1"/>
</dbReference>
<evidence type="ECO:0000256" key="3">
    <source>
        <dbReference type="PROSITE-ProRule" id="PRU00023"/>
    </source>
</evidence>
<evidence type="ECO:0000256" key="1">
    <source>
        <dbReference type="ARBA" id="ARBA00022737"/>
    </source>
</evidence>
<evidence type="ECO:0000256" key="2">
    <source>
        <dbReference type="ARBA" id="ARBA00023043"/>
    </source>
</evidence>
<accession>A0ABM8WW85</accession>
<dbReference type="PANTHER" id="PTHR24198">
    <property type="entry name" value="ANKYRIN REPEAT AND PROTEIN KINASE DOMAIN-CONTAINING PROTEIN"/>
    <property type="match status" value="1"/>
</dbReference>
<evidence type="ECO:0008006" key="6">
    <source>
        <dbReference type="Google" id="ProtNLM"/>
    </source>
</evidence>
<dbReference type="Gene3D" id="1.25.40.20">
    <property type="entry name" value="Ankyrin repeat-containing domain"/>
    <property type="match status" value="3"/>
</dbReference>
<comment type="caution">
    <text evidence="4">The sequence shown here is derived from an EMBL/GenBank/DDBJ whole genome shotgun (WGS) entry which is preliminary data.</text>
</comment>
<reference evidence="4 5" key="1">
    <citation type="submission" date="2021-08" db="EMBL/GenBank/DDBJ databases">
        <authorList>
            <person name="Peeters C."/>
        </authorList>
    </citation>
    <scope>NUCLEOTIDE SEQUENCE [LARGE SCALE GENOMIC DNA]</scope>
    <source>
        <strain evidence="4 5">LMG 21510</strain>
    </source>
</reference>
<name>A0ABM8WW85_9BURK</name>
<feature type="repeat" description="ANK" evidence="3">
    <location>
        <begin position="38"/>
        <end position="71"/>
    </location>
</feature>
<gene>
    <name evidence="4" type="ORF">LMG21510_01781</name>
</gene>
<dbReference type="Pfam" id="PF13637">
    <property type="entry name" value="Ank_4"/>
    <property type="match status" value="1"/>
</dbReference>
<dbReference type="PROSITE" id="PS50088">
    <property type="entry name" value="ANK_REPEAT"/>
    <property type="match status" value="2"/>
</dbReference>
<dbReference type="InterPro" id="IPR002110">
    <property type="entry name" value="Ankyrin_rpt"/>
</dbReference>
<sequence length="401" mass="41778">MPTNPLPALSRALTDRDEDGARTLLARVPSLAHAVDGKGNGALHLAVHAGASAAFVRALLQAGADPLRANGDGNTALHLAVARAPGQPDTVSALLSAGGLALADRADRQGRGALECARRYGSAAVVDGLIADIHLLERCEDWGQGPSGLRWVGYAEALDGGALRTLTHHVMELGGVNAADGRGMTVLMRAAEAGRADLVAWLLERGAEVNAICHCRRTGIKVSALMCGLTSAAVTRLLIAWGAEPAQPHRPPARWFERPQTVLHVAAMGAVPEAMAVVLAARRRPAWHDADLGAALLAALRNGAPQLAFAVLEYSGRLDARTMREAMPLAVAAGSRELVHLLLALGADACAADANGGTVLDIAVERGDEQMAMLLAAQGAATRRTHYPGARRLSRESCLVQ</sequence>
<dbReference type="PROSITE" id="PS50297">
    <property type="entry name" value="ANK_REP_REGION"/>
    <property type="match status" value="2"/>
</dbReference>
<proteinExistence type="predicted"/>
<dbReference type="RefSeq" id="WP_224041213.1">
    <property type="nucleotide sequence ID" value="NZ_CAJZAH010000002.1"/>
</dbReference>
<evidence type="ECO:0000313" key="4">
    <source>
        <dbReference type="EMBL" id="CAG9171793.1"/>
    </source>
</evidence>
<dbReference type="Proteomes" id="UP000721236">
    <property type="component" value="Unassembled WGS sequence"/>
</dbReference>
<protein>
    <recommendedName>
        <fullName evidence="6">Ankyrin</fullName>
    </recommendedName>
</protein>
<dbReference type="EMBL" id="CAJZAH010000002">
    <property type="protein sequence ID" value="CAG9171793.1"/>
    <property type="molecule type" value="Genomic_DNA"/>
</dbReference>
<keyword evidence="1" id="KW-0677">Repeat</keyword>
<keyword evidence="5" id="KW-1185">Reference proteome</keyword>
<dbReference type="InterPro" id="IPR036770">
    <property type="entry name" value="Ankyrin_rpt-contain_sf"/>
</dbReference>
<dbReference type="PANTHER" id="PTHR24198:SF165">
    <property type="entry name" value="ANKYRIN REPEAT-CONTAINING PROTEIN-RELATED"/>
    <property type="match status" value="1"/>
</dbReference>
<dbReference type="Pfam" id="PF00023">
    <property type="entry name" value="Ank"/>
    <property type="match status" value="1"/>
</dbReference>
<dbReference type="Pfam" id="PF12796">
    <property type="entry name" value="Ank_2"/>
    <property type="match status" value="1"/>
</dbReference>